<dbReference type="PROSITE" id="PS50893">
    <property type="entry name" value="ABC_TRANSPORTER_2"/>
    <property type="match status" value="1"/>
</dbReference>
<dbReference type="GO" id="GO:0016887">
    <property type="term" value="F:ATP hydrolysis activity"/>
    <property type="evidence" value="ECO:0007669"/>
    <property type="project" value="InterPro"/>
</dbReference>
<dbReference type="PANTHER" id="PTHR43023:SF6">
    <property type="entry name" value="INTERMEMBRANE PHOSPHOLIPID TRANSPORT SYSTEM ATP-BINDING PROTEIN MLAF"/>
    <property type="match status" value="1"/>
</dbReference>
<dbReference type="SUPFAM" id="SSF52540">
    <property type="entry name" value="P-loop containing nucleoside triphosphate hydrolases"/>
    <property type="match status" value="1"/>
</dbReference>
<dbReference type="InterPro" id="IPR025662">
    <property type="entry name" value="Sigma_54_int_dom_ATP-bd_1"/>
</dbReference>
<proteinExistence type="predicted"/>
<dbReference type="PROSITE" id="PS00675">
    <property type="entry name" value="SIGMA54_INTERACT_1"/>
    <property type="match status" value="1"/>
</dbReference>
<keyword evidence="6" id="KW-1185">Reference proteome</keyword>
<evidence type="ECO:0000256" key="3">
    <source>
        <dbReference type="ARBA" id="ARBA00022840"/>
    </source>
</evidence>
<dbReference type="EMBL" id="CP007243">
    <property type="protein sequence ID" value="AIA30230.1"/>
    <property type="molecule type" value="Genomic_DNA"/>
</dbReference>
<dbReference type="Proteomes" id="UP000027059">
    <property type="component" value="Chromosome"/>
</dbReference>
<keyword evidence="1" id="KW-0813">Transport</keyword>
<dbReference type="InterPro" id="IPR027417">
    <property type="entry name" value="P-loop_NTPase"/>
</dbReference>
<dbReference type="PANTHER" id="PTHR43023">
    <property type="entry name" value="PROTEIN TRIGALACTOSYLDIACYLGLYCEROL 3, CHLOROPLASTIC"/>
    <property type="match status" value="1"/>
</dbReference>
<name>A0A059XT56_9BACT</name>
<dbReference type="KEGG" id="lfp:Y981_03925"/>
<gene>
    <name evidence="5" type="ORF">Y981_03925</name>
</gene>
<protein>
    <submittedName>
        <fullName evidence="5">ABC transporter</fullName>
    </submittedName>
</protein>
<dbReference type="RefSeq" id="WP_014960641.1">
    <property type="nucleotide sequence ID" value="NZ_CP007243.1"/>
</dbReference>
<dbReference type="Gene3D" id="3.40.50.300">
    <property type="entry name" value="P-loop containing nucleotide triphosphate hydrolases"/>
    <property type="match status" value="1"/>
</dbReference>
<evidence type="ECO:0000259" key="4">
    <source>
        <dbReference type="PROSITE" id="PS50893"/>
    </source>
</evidence>
<dbReference type="AlphaFoldDB" id="A0A059XT56"/>
<reference evidence="5 6" key="2">
    <citation type="journal article" date="2015" name="Biomed. Res. Int.">
        <title>Effects of Arsenite Resistance on the Growth and Functional Gene Expression of Leptospirillum ferriphilum and Acidithiobacillus thiooxidans in Pure Culture and Coculture.</title>
        <authorList>
            <person name="Jiang H."/>
            <person name="Liang Y."/>
            <person name="Yin H."/>
            <person name="Xiao Y."/>
            <person name="Guo X."/>
            <person name="Xu Y."/>
            <person name="Hu Q."/>
            <person name="Liu H."/>
            <person name="Liu X."/>
        </authorList>
    </citation>
    <scope>NUCLEOTIDE SEQUENCE [LARGE SCALE GENOMIC DNA]</scope>
    <source>
        <strain evidence="5 6">YSK</strain>
    </source>
</reference>
<dbReference type="HOGENOM" id="CLU_000604_1_22_0"/>
<feature type="domain" description="ABC transporter" evidence="4">
    <location>
        <begin position="2"/>
        <end position="239"/>
    </location>
</feature>
<dbReference type="InterPro" id="IPR017871">
    <property type="entry name" value="ABC_transporter-like_CS"/>
</dbReference>
<dbReference type="Pfam" id="PF00005">
    <property type="entry name" value="ABC_tran"/>
    <property type="match status" value="1"/>
</dbReference>
<evidence type="ECO:0000313" key="5">
    <source>
        <dbReference type="EMBL" id="AIA30230.1"/>
    </source>
</evidence>
<evidence type="ECO:0000256" key="2">
    <source>
        <dbReference type="ARBA" id="ARBA00022741"/>
    </source>
</evidence>
<dbReference type="InterPro" id="IPR003593">
    <property type="entry name" value="AAA+_ATPase"/>
</dbReference>
<reference evidence="6" key="1">
    <citation type="submission" date="2014-02" db="EMBL/GenBank/DDBJ databases">
        <title>Complete genome sequence and comparative genomic analysis of the nitrogen-fixing bacterium Leptospirillum ferriphilum YSK.</title>
        <authorList>
            <person name="Guo X."/>
            <person name="Yin H."/>
            <person name="Liang Y."/>
            <person name="Hu Q."/>
            <person name="Ma L."/>
            <person name="Xiao Y."/>
            <person name="Zhang X."/>
            <person name="Qiu G."/>
            <person name="Liu X."/>
        </authorList>
    </citation>
    <scope>NUCLEOTIDE SEQUENCE [LARGE SCALE GENOMIC DNA]</scope>
    <source>
        <strain evidence="6">YSK</strain>
    </source>
</reference>
<evidence type="ECO:0000313" key="6">
    <source>
        <dbReference type="Proteomes" id="UP000027059"/>
    </source>
</evidence>
<dbReference type="InterPro" id="IPR003439">
    <property type="entry name" value="ABC_transporter-like_ATP-bd"/>
</dbReference>
<dbReference type="SMART" id="SM00382">
    <property type="entry name" value="AAA"/>
    <property type="match status" value="1"/>
</dbReference>
<organism evidence="5 6">
    <name type="scientific">Leptospirillum ferriphilum YSK</name>
    <dbReference type="NCBI Taxonomy" id="1441628"/>
    <lineage>
        <taxon>Bacteria</taxon>
        <taxon>Pseudomonadati</taxon>
        <taxon>Nitrospirota</taxon>
        <taxon>Nitrospiria</taxon>
        <taxon>Nitrospirales</taxon>
        <taxon>Nitrospiraceae</taxon>
        <taxon>Leptospirillum</taxon>
    </lineage>
</organism>
<dbReference type="OrthoDB" id="594396at2"/>
<dbReference type="GO" id="GO:0005524">
    <property type="term" value="F:ATP binding"/>
    <property type="evidence" value="ECO:0007669"/>
    <property type="project" value="UniProtKB-KW"/>
</dbReference>
<sequence>MIQFEGVSLGYGDRVVVSDINMEVPDGKTMVILGDSGSGKSTLLKGILGILQPFSGRILVDGENVGQLDEKELLRYRQRIGMVFQEGALFDSLTVGENVGFWLWEHTDWSDEKIEERVRTLLRFVSLEQVIDQRPDALSGGMKRRVAIARAMAPQDPKVMLYDEPTTGLDPFTSRSICDLVRQVQSEFNVMSLVVTHDLHDAFRVGDLFSFIHDAKVILTGDRETIEQSTDPFVRTFLST</sequence>
<keyword evidence="3" id="KW-0067">ATP-binding</keyword>
<evidence type="ECO:0000256" key="1">
    <source>
        <dbReference type="ARBA" id="ARBA00022448"/>
    </source>
</evidence>
<accession>A0A059XT56</accession>
<keyword evidence="2" id="KW-0547">Nucleotide-binding</keyword>
<dbReference type="PROSITE" id="PS00211">
    <property type="entry name" value="ABC_TRANSPORTER_1"/>
    <property type="match status" value="1"/>
</dbReference>